<organism evidence="13 14">
    <name type="scientific">Malacoplasma iowae DK-CPA</name>
    <dbReference type="NCBI Taxonomy" id="1394179"/>
    <lineage>
        <taxon>Bacteria</taxon>
        <taxon>Bacillati</taxon>
        <taxon>Mycoplasmatota</taxon>
        <taxon>Mycoplasmoidales</taxon>
        <taxon>Mycoplasmoidaceae</taxon>
        <taxon>Malacoplasma</taxon>
    </lineage>
</organism>
<evidence type="ECO:0000259" key="11">
    <source>
        <dbReference type="Pfam" id="PF02603"/>
    </source>
</evidence>
<comment type="domain">
    <text evidence="10">The Walker A ATP-binding motif also binds Pi and PPi.</text>
</comment>
<dbReference type="Gene3D" id="3.40.50.300">
    <property type="entry name" value="P-loop containing nucleotide triphosphate hydrolases"/>
    <property type="match status" value="1"/>
</dbReference>
<dbReference type="Pfam" id="PF07475">
    <property type="entry name" value="Hpr_kinase_C"/>
    <property type="match status" value="1"/>
</dbReference>
<keyword evidence="14" id="KW-1185">Reference proteome</keyword>
<comment type="cofactor">
    <cofactor evidence="10">
        <name>Mg(2+)</name>
        <dbReference type="ChEBI" id="CHEBI:18420"/>
    </cofactor>
</comment>
<comment type="catalytic activity">
    <reaction evidence="1 10">
        <text>[HPr protein]-L-serine + ATP = [HPr protein]-O-phospho-L-serine + ADP + H(+)</text>
        <dbReference type="Rhea" id="RHEA:46600"/>
        <dbReference type="Rhea" id="RHEA-COMP:11602"/>
        <dbReference type="Rhea" id="RHEA-COMP:11603"/>
        <dbReference type="ChEBI" id="CHEBI:15378"/>
        <dbReference type="ChEBI" id="CHEBI:29999"/>
        <dbReference type="ChEBI" id="CHEBI:30616"/>
        <dbReference type="ChEBI" id="CHEBI:83421"/>
        <dbReference type="ChEBI" id="CHEBI:456216"/>
    </reaction>
</comment>
<dbReference type="Proteomes" id="UP000028523">
    <property type="component" value="Unassembled WGS sequence"/>
</dbReference>
<comment type="catalytic activity">
    <reaction evidence="9 10">
        <text>[HPr protein]-O-phospho-L-serine + phosphate + H(+) = [HPr protein]-L-serine + diphosphate</text>
        <dbReference type="Rhea" id="RHEA:46604"/>
        <dbReference type="Rhea" id="RHEA-COMP:11602"/>
        <dbReference type="Rhea" id="RHEA-COMP:11603"/>
        <dbReference type="ChEBI" id="CHEBI:15378"/>
        <dbReference type="ChEBI" id="CHEBI:29999"/>
        <dbReference type="ChEBI" id="CHEBI:33019"/>
        <dbReference type="ChEBI" id="CHEBI:43474"/>
        <dbReference type="ChEBI" id="CHEBI:83421"/>
    </reaction>
</comment>
<keyword evidence="10" id="KW-0479">Metal-binding</keyword>
<feature type="binding site" evidence="10">
    <location>
        <position position="156"/>
    </location>
    <ligand>
        <name>Mg(2+)</name>
        <dbReference type="ChEBI" id="CHEBI:18420"/>
    </ligand>
</feature>
<comment type="caution">
    <text evidence="13">The sequence shown here is derived from an EMBL/GenBank/DDBJ whole genome shotgun (WGS) entry which is preliminary data.</text>
</comment>
<evidence type="ECO:0000256" key="4">
    <source>
        <dbReference type="ARBA" id="ARBA00022679"/>
    </source>
</evidence>
<comment type="miscellaneous">
    <text evidence="10">Both phosphorylation and phosphorolysis are carried out by the same active site and suggest a common mechanism for both reactions.</text>
</comment>
<dbReference type="GO" id="GO:0004712">
    <property type="term" value="F:protein serine/threonine/tyrosine kinase activity"/>
    <property type="evidence" value="ECO:0007669"/>
    <property type="project" value="UniProtKB-UniRule"/>
</dbReference>
<dbReference type="Gene3D" id="3.40.1390.20">
    <property type="entry name" value="HprK N-terminal domain-like"/>
    <property type="match status" value="1"/>
</dbReference>
<keyword evidence="7 10" id="KW-0067">ATP-binding</keyword>
<dbReference type="InterPro" id="IPR028979">
    <property type="entry name" value="Ser_kin/Pase_Hpr-like_N_sf"/>
</dbReference>
<dbReference type="AlphaFoldDB" id="A0A084U2Z0"/>
<protein>
    <recommendedName>
        <fullName evidence="10">HPr kinase/phosphorylase</fullName>
        <shortName evidence="10">HPrK/P</shortName>
        <ecNumber evidence="10">2.7.11.-</ecNumber>
        <ecNumber evidence="10">2.7.4.-</ecNumber>
    </recommendedName>
    <alternativeName>
        <fullName evidence="10">HPr(Ser) kinase/phosphorylase</fullName>
    </alternativeName>
</protein>
<evidence type="ECO:0000256" key="1">
    <source>
        <dbReference type="ARBA" id="ARBA00001120"/>
    </source>
</evidence>
<gene>
    <name evidence="10 13" type="primary">hprK</name>
    <name evidence="13" type="ORF">P271_157</name>
</gene>
<dbReference type="HAMAP" id="MF_01249">
    <property type="entry name" value="HPr_kinase"/>
    <property type="match status" value="1"/>
</dbReference>
<feature type="region of interest" description="Important for the catalytic mechanism of dephosphorylation" evidence="10">
    <location>
        <begin position="260"/>
        <end position="265"/>
    </location>
</feature>
<dbReference type="RefSeq" id="WP_004024731.1">
    <property type="nucleotide sequence ID" value="NZ_AWQU01000086.1"/>
</dbReference>
<dbReference type="InterPro" id="IPR003755">
    <property type="entry name" value="HPr(Ser)_kin/Pase"/>
</dbReference>
<evidence type="ECO:0000256" key="9">
    <source>
        <dbReference type="ARBA" id="ARBA00047657"/>
    </source>
</evidence>
<keyword evidence="6 10" id="KW-0418">Kinase</keyword>
<keyword evidence="4 10" id="KW-0808">Transferase</keyword>
<dbReference type="InterPro" id="IPR011104">
    <property type="entry name" value="Hpr_kin/Pase_C"/>
</dbReference>
<feature type="domain" description="HPr(Ser) kinase/phosphorylase N-terminal" evidence="11">
    <location>
        <begin position="7"/>
        <end position="123"/>
    </location>
</feature>
<dbReference type="EC" id="2.7.4.-" evidence="10"/>
<dbReference type="InterPro" id="IPR011126">
    <property type="entry name" value="Hpr_kin/Pase_Hpr_N"/>
</dbReference>
<keyword evidence="5 10" id="KW-0547">Nucleotide-binding</keyword>
<dbReference type="CDD" id="cd01918">
    <property type="entry name" value="HprK_C"/>
    <property type="match status" value="1"/>
</dbReference>
<dbReference type="EC" id="2.7.11.-" evidence="10"/>
<evidence type="ECO:0000259" key="12">
    <source>
        <dbReference type="Pfam" id="PF07475"/>
    </source>
</evidence>
<feature type="active site" evidence="10">
    <location>
        <position position="134"/>
    </location>
</feature>
<evidence type="ECO:0000256" key="8">
    <source>
        <dbReference type="ARBA" id="ARBA00023268"/>
    </source>
</evidence>
<dbReference type="SUPFAM" id="SSF75138">
    <property type="entry name" value="HprK N-terminal domain-like"/>
    <property type="match status" value="1"/>
</dbReference>
<feature type="domain" description="HPr kinase/phosphorylase C-terminal" evidence="12">
    <location>
        <begin position="126"/>
        <end position="294"/>
    </location>
</feature>
<comment type="similarity">
    <text evidence="2 10">Belongs to the HPrK/P family.</text>
</comment>
<evidence type="ECO:0000313" key="13">
    <source>
        <dbReference type="EMBL" id="KFB07326.1"/>
    </source>
</evidence>
<feature type="active site" description="Proton acceptor; for phosphorylation activity. Proton donor; for dephosphorylation activity" evidence="10">
    <location>
        <position position="173"/>
    </location>
</feature>
<feature type="active site" evidence="10">
    <location>
        <position position="155"/>
    </location>
</feature>
<dbReference type="NCBIfam" id="TIGR00679">
    <property type="entry name" value="hpr-ser"/>
    <property type="match status" value="1"/>
</dbReference>
<feature type="active site" evidence="10">
    <location>
        <position position="239"/>
    </location>
</feature>
<dbReference type="GO" id="GO:0006109">
    <property type="term" value="P:regulation of carbohydrate metabolic process"/>
    <property type="evidence" value="ECO:0007669"/>
    <property type="project" value="UniProtKB-UniRule"/>
</dbReference>
<dbReference type="GO" id="GO:0005524">
    <property type="term" value="F:ATP binding"/>
    <property type="evidence" value="ECO:0007669"/>
    <property type="project" value="UniProtKB-UniRule"/>
</dbReference>
<feature type="region of interest" description="Important for the catalytic mechanism of both phosphorylation and dephosphorylation" evidence="10">
    <location>
        <begin position="196"/>
        <end position="205"/>
    </location>
</feature>
<evidence type="ECO:0000256" key="3">
    <source>
        <dbReference type="ARBA" id="ARBA00022527"/>
    </source>
</evidence>
<dbReference type="SUPFAM" id="SSF53795">
    <property type="entry name" value="PEP carboxykinase-like"/>
    <property type="match status" value="1"/>
</dbReference>
<name>A0A084U2Z0_MALIO</name>
<dbReference type="InterPro" id="IPR027417">
    <property type="entry name" value="P-loop_NTPase"/>
</dbReference>
<keyword evidence="8 10" id="KW-0511">Multifunctional enzyme</keyword>
<dbReference type="EMBL" id="AWQU01000086">
    <property type="protein sequence ID" value="KFB07326.1"/>
    <property type="molecule type" value="Genomic_DNA"/>
</dbReference>
<feature type="binding site" evidence="10">
    <location>
        <begin position="149"/>
        <end position="156"/>
    </location>
    <ligand>
        <name>ATP</name>
        <dbReference type="ChEBI" id="CHEBI:30616"/>
    </ligand>
</feature>
<evidence type="ECO:0000313" key="14">
    <source>
        <dbReference type="Proteomes" id="UP000028523"/>
    </source>
</evidence>
<accession>A0A084U2Z0</accession>
<evidence type="ECO:0000256" key="7">
    <source>
        <dbReference type="ARBA" id="ARBA00022840"/>
    </source>
</evidence>
<dbReference type="PANTHER" id="PTHR30305:SF1">
    <property type="entry name" value="HPR KINASE_PHOSPHORYLASE"/>
    <property type="match status" value="1"/>
</dbReference>
<comment type="function">
    <text evidence="10">Catalyzes the ATP- as well as the pyrophosphate-dependent phosphorylation of a specific serine residue in HPr, a phosphocarrier protein of the phosphoenolpyruvate-dependent sugar phosphotransferase system (PTS). HprK/P also catalyzes the pyrophosphate-producing, inorganic phosphate-dependent dephosphorylation (phosphorolysis) of seryl-phosphorylated HPr (P-Ser-HPr).</text>
</comment>
<keyword evidence="10" id="KW-0460">Magnesium</keyword>
<sequence length="299" mass="33878">MITWKDIKDKFDYPIVNEGELKPIVSQRVTRTGLEFAGFFSHTDIKAIVLWGKEEFNYLEQYDTNIVTEKLERILKLKPSLIVLSRSFKPFPILIELSKKYNVTVMATNSSSSEINTLINIFLAEALSEIVTLHGNLMEIYGKGVLIIGNSGVGKSETTTELIKKGHMFISDDAVDCRKVFHKLIGSPPKFSKGFMEVRGLGIINVERLFGIEKVKPNSEINIVIELVEFKHNVHNIERLGADLQYKEILGIKLPYYLIPVTSGKKISDLIEVIVANFKLIESGYISFKDFDEKSKSNK</sequence>
<evidence type="ECO:0000256" key="6">
    <source>
        <dbReference type="ARBA" id="ARBA00022777"/>
    </source>
</evidence>
<dbReference type="GeneID" id="96866937"/>
<feature type="binding site" evidence="10">
    <location>
        <position position="197"/>
    </location>
    <ligand>
        <name>Mg(2+)</name>
        <dbReference type="ChEBI" id="CHEBI:18420"/>
    </ligand>
</feature>
<keyword evidence="3 10" id="KW-0723">Serine/threonine-protein kinase</keyword>
<evidence type="ECO:0000256" key="2">
    <source>
        <dbReference type="ARBA" id="ARBA00006883"/>
    </source>
</evidence>
<dbReference type="GO" id="GO:0000287">
    <property type="term" value="F:magnesium ion binding"/>
    <property type="evidence" value="ECO:0007669"/>
    <property type="project" value="UniProtKB-UniRule"/>
</dbReference>
<dbReference type="PANTHER" id="PTHR30305">
    <property type="entry name" value="PROTEIN YJDM-RELATED"/>
    <property type="match status" value="1"/>
</dbReference>
<comment type="subunit">
    <text evidence="10">Homohexamer.</text>
</comment>
<reference evidence="13 14" key="1">
    <citation type="journal article" date="2014" name="PLoS ONE">
        <title>Reduction of Hydrogen Peroxide Accumulation and Toxicity by a Catalase from Mycoplasma iowae.</title>
        <authorList>
            <person name="Pritchard R.E."/>
            <person name="Prassinos A.J."/>
            <person name="Osborne J.D."/>
            <person name="Raviv Z."/>
            <person name="Balish M.F."/>
        </authorList>
    </citation>
    <scope>NUCLEOTIDE SEQUENCE [LARGE SCALE GENOMIC DNA]</scope>
    <source>
        <strain evidence="13 14">DK-CPA</strain>
    </source>
</reference>
<proteinExistence type="inferred from homology"/>
<evidence type="ECO:0000256" key="10">
    <source>
        <dbReference type="HAMAP-Rule" id="MF_01249"/>
    </source>
</evidence>
<dbReference type="Pfam" id="PF02603">
    <property type="entry name" value="Hpr_kinase_N"/>
    <property type="match status" value="1"/>
</dbReference>
<dbReference type="GO" id="GO:0004674">
    <property type="term" value="F:protein serine/threonine kinase activity"/>
    <property type="evidence" value="ECO:0007669"/>
    <property type="project" value="UniProtKB-KW"/>
</dbReference>
<evidence type="ECO:0000256" key="5">
    <source>
        <dbReference type="ARBA" id="ARBA00022741"/>
    </source>
</evidence>
<dbReference type="GO" id="GO:0000155">
    <property type="term" value="F:phosphorelay sensor kinase activity"/>
    <property type="evidence" value="ECO:0007669"/>
    <property type="project" value="InterPro"/>
</dbReference>